<keyword evidence="1" id="KW-0812">Transmembrane</keyword>
<sequence>MLAYETERTTLRQVSVITGVSMLIMVICAGIAVGLVNGQLIIPGNPSATVTNLQQSFPLFTLGVFCWLVIIICDVILSWSFFIFLKQINTSLSLLGLLFRLMYTAFLGAATFQLVRVMNLLNNTERLSFQTEELASLTMLSMESFQSIWSFGLIIFGFHLFIVGWLTLKALFIPKLLGYLLLVASISYIMVHTMYLFLPSFHSITQTLESILSIPMAIGELGIGMWMLFRGGKQKE</sequence>
<feature type="transmembrane region" description="Helical" evidence="1">
    <location>
        <begin position="97"/>
        <end position="115"/>
    </location>
</feature>
<keyword evidence="1" id="KW-1133">Transmembrane helix</keyword>
<dbReference type="Pfam" id="PF14329">
    <property type="entry name" value="DUF4386"/>
    <property type="match status" value="1"/>
</dbReference>
<keyword evidence="3" id="KW-1185">Reference proteome</keyword>
<evidence type="ECO:0000313" key="3">
    <source>
        <dbReference type="Proteomes" id="UP000295632"/>
    </source>
</evidence>
<comment type="caution">
    <text evidence="2">The sequence shown here is derived from an EMBL/GenBank/DDBJ whole genome shotgun (WGS) entry which is preliminary data.</text>
</comment>
<name>A0A4R6U3Q3_9BACI</name>
<proteinExistence type="predicted"/>
<dbReference type="RefSeq" id="WP_133579869.1">
    <property type="nucleotide sequence ID" value="NZ_SNYJ01000005.1"/>
</dbReference>
<dbReference type="InterPro" id="IPR025495">
    <property type="entry name" value="DUF4386"/>
</dbReference>
<feature type="transmembrane region" description="Helical" evidence="1">
    <location>
        <begin position="210"/>
        <end position="229"/>
    </location>
</feature>
<dbReference type="EMBL" id="SNYJ01000005">
    <property type="protein sequence ID" value="TDQ40661.1"/>
    <property type="molecule type" value="Genomic_DNA"/>
</dbReference>
<keyword evidence="1" id="KW-0472">Membrane</keyword>
<reference evidence="2 3" key="1">
    <citation type="submission" date="2019-03" db="EMBL/GenBank/DDBJ databases">
        <title>Genomic Encyclopedia of Type Strains, Phase IV (KMG-IV): sequencing the most valuable type-strain genomes for metagenomic binning, comparative biology and taxonomic classification.</title>
        <authorList>
            <person name="Goeker M."/>
        </authorList>
    </citation>
    <scope>NUCLEOTIDE SEQUENCE [LARGE SCALE GENOMIC DNA]</scope>
    <source>
        <strain evidence="2 3">DSM 28697</strain>
    </source>
</reference>
<feature type="transmembrane region" description="Helical" evidence="1">
    <location>
        <begin position="177"/>
        <end position="198"/>
    </location>
</feature>
<protein>
    <submittedName>
        <fullName evidence="2">Uncharacterized protein DUF4386</fullName>
    </submittedName>
</protein>
<dbReference type="Proteomes" id="UP000295632">
    <property type="component" value="Unassembled WGS sequence"/>
</dbReference>
<dbReference type="AlphaFoldDB" id="A0A4R6U3Q3"/>
<feature type="transmembrane region" description="Helical" evidence="1">
    <location>
        <begin position="20"/>
        <end position="42"/>
    </location>
</feature>
<accession>A0A4R6U3Q3</accession>
<dbReference type="OrthoDB" id="7060422at2"/>
<feature type="transmembrane region" description="Helical" evidence="1">
    <location>
        <begin position="148"/>
        <end position="168"/>
    </location>
</feature>
<evidence type="ECO:0000313" key="2">
    <source>
        <dbReference type="EMBL" id="TDQ40661.1"/>
    </source>
</evidence>
<gene>
    <name evidence="2" type="ORF">EV213_1052</name>
</gene>
<evidence type="ECO:0000256" key="1">
    <source>
        <dbReference type="SAM" id="Phobius"/>
    </source>
</evidence>
<feature type="transmembrane region" description="Helical" evidence="1">
    <location>
        <begin position="62"/>
        <end position="85"/>
    </location>
</feature>
<organism evidence="2 3">
    <name type="scientific">Aureibacillus halotolerans</name>
    <dbReference type="NCBI Taxonomy" id="1508390"/>
    <lineage>
        <taxon>Bacteria</taxon>
        <taxon>Bacillati</taxon>
        <taxon>Bacillota</taxon>
        <taxon>Bacilli</taxon>
        <taxon>Bacillales</taxon>
        <taxon>Bacillaceae</taxon>
        <taxon>Aureibacillus</taxon>
    </lineage>
</organism>